<comment type="caution">
    <text evidence="2">The sequence shown here is derived from an EMBL/GenBank/DDBJ whole genome shotgun (WGS) entry which is preliminary data.</text>
</comment>
<dbReference type="Proteomes" id="UP001295684">
    <property type="component" value="Unassembled WGS sequence"/>
</dbReference>
<feature type="region of interest" description="Disordered" evidence="1">
    <location>
        <begin position="1"/>
        <end position="26"/>
    </location>
</feature>
<dbReference type="AlphaFoldDB" id="A0AAD1ULQ4"/>
<protein>
    <recommendedName>
        <fullName evidence="4">Ankyrin repeat protein</fullName>
    </recommendedName>
</protein>
<gene>
    <name evidence="2" type="ORF">ECRASSUSDP1_LOCUS12377</name>
</gene>
<dbReference type="SUPFAM" id="SSF140860">
    <property type="entry name" value="Pseudo ankyrin repeat-like"/>
    <property type="match status" value="1"/>
</dbReference>
<evidence type="ECO:0000313" key="3">
    <source>
        <dbReference type="Proteomes" id="UP001295684"/>
    </source>
</evidence>
<evidence type="ECO:0008006" key="4">
    <source>
        <dbReference type="Google" id="ProtNLM"/>
    </source>
</evidence>
<feature type="compositionally biased region" description="Basic residues" evidence="1">
    <location>
        <begin position="7"/>
        <end position="23"/>
    </location>
</feature>
<accession>A0AAD1ULQ4</accession>
<name>A0AAD1ULQ4_EUPCR</name>
<organism evidence="2 3">
    <name type="scientific">Euplotes crassus</name>
    <dbReference type="NCBI Taxonomy" id="5936"/>
    <lineage>
        <taxon>Eukaryota</taxon>
        <taxon>Sar</taxon>
        <taxon>Alveolata</taxon>
        <taxon>Ciliophora</taxon>
        <taxon>Intramacronucleata</taxon>
        <taxon>Spirotrichea</taxon>
        <taxon>Hypotrichia</taxon>
        <taxon>Euplotida</taxon>
        <taxon>Euplotidae</taxon>
        <taxon>Moneuplotes</taxon>
    </lineage>
</organism>
<evidence type="ECO:0000256" key="1">
    <source>
        <dbReference type="SAM" id="MobiDB-lite"/>
    </source>
</evidence>
<keyword evidence="3" id="KW-1185">Reference proteome</keyword>
<evidence type="ECO:0000313" key="2">
    <source>
        <dbReference type="EMBL" id="CAI2371057.1"/>
    </source>
</evidence>
<sequence>MGCQGSKNKKNKKKNKPNVRRKGRNTETYRVRTGFKVTKESIQLLSKDEGDEYALFADIDEYFDREELPQSKYVTLLKAIKDNKTKEYTNLLKNYKITAMDLVTGLNDTVDFGNKKDVSGTDLNPLHWAVYTNNLRATKAVIENQIFNIVIAGKVPTNTGMANDSEISQDCTEDAFDGTSGALKRNASRRDTNTHSESRFGSIPRSLVLFWPIDQENLEIFDYLWNDLSVNWGLKSLKFILTMICIKENMNLLESFLESPTFEKIVNYMPFHESMDFLEAFIVKNERIPEEMKNDLFDRQEMLVYDFVGELMCLENKDLQNSSHQKLKERLREEDYERIKSSPKAMAKIEELKKYVQYIEDSDERDEINSLLDRLDD</sequence>
<proteinExistence type="predicted"/>
<dbReference type="EMBL" id="CAMPGE010012281">
    <property type="protein sequence ID" value="CAI2371057.1"/>
    <property type="molecule type" value="Genomic_DNA"/>
</dbReference>
<reference evidence="2" key="1">
    <citation type="submission" date="2023-07" db="EMBL/GenBank/DDBJ databases">
        <authorList>
            <consortium name="AG Swart"/>
            <person name="Singh M."/>
            <person name="Singh A."/>
            <person name="Seah K."/>
            <person name="Emmerich C."/>
        </authorList>
    </citation>
    <scope>NUCLEOTIDE SEQUENCE</scope>
    <source>
        <strain evidence="2">DP1</strain>
    </source>
</reference>